<proteinExistence type="predicted"/>
<evidence type="ECO:0000313" key="6">
    <source>
        <dbReference type="EMBL" id="KAF9596325.1"/>
    </source>
</evidence>
<gene>
    <name evidence="6" type="ORF">IFM89_008851</name>
</gene>
<evidence type="ECO:0000256" key="3">
    <source>
        <dbReference type="ARBA" id="ARBA00022833"/>
    </source>
</evidence>
<name>A0A835HC33_9MAGN</name>
<feature type="non-terminal residue" evidence="6">
    <location>
        <position position="140"/>
    </location>
</feature>
<comment type="caution">
    <text evidence="6">The sequence shown here is derived from an EMBL/GenBank/DDBJ whole genome shotgun (WGS) entry which is preliminary data.</text>
</comment>
<reference evidence="6 7" key="1">
    <citation type="submission" date="2020-10" db="EMBL/GenBank/DDBJ databases">
        <title>The Coptis chinensis genome and diversification of protoberbering-type alkaloids.</title>
        <authorList>
            <person name="Wang B."/>
            <person name="Shu S."/>
            <person name="Song C."/>
            <person name="Liu Y."/>
        </authorList>
    </citation>
    <scope>NUCLEOTIDE SEQUENCE [LARGE SCALE GENOMIC DNA]</scope>
    <source>
        <strain evidence="6">HL-2020</strain>
        <tissue evidence="6">Leaf</tissue>
    </source>
</reference>
<sequence length="140" mass="15470">QDYLCKNCKRPGHFAQDCPNVAFCNNCGLPGIIGHLTRKCPNEPVCNLCNVAGHMARQCPKSSLASEIVGGPFRDILCCSYGHPRHISRDCVGIAICHNCGRRGHQAYECRSGRMLDRGLGFDHGFGFDCRFDRGLEDIN</sequence>
<dbReference type="SMART" id="SM00343">
    <property type="entry name" value="ZnF_C2HC"/>
    <property type="match status" value="4"/>
</dbReference>
<keyword evidence="1" id="KW-0479">Metal-binding</keyword>
<dbReference type="InterPro" id="IPR036875">
    <property type="entry name" value="Znf_CCHC_sf"/>
</dbReference>
<evidence type="ECO:0000256" key="4">
    <source>
        <dbReference type="PROSITE-ProRule" id="PRU00047"/>
    </source>
</evidence>
<dbReference type="GO" id="GO:0008270">
    <property type="term" value="F:zinc ion binding"/>
    <property type="evidence" value="ECO:0007669"/>
    <property type="project" value="UniProtKB-KW"/>
</dbReference>
<evidence type="ECO:0000259" key="5">
    <source>
        <dbReference type="PROSITE" id="PS50158"/>
    </source>
</evidence>
<dbReference type="Pfam" id="PF13696">
    <property type="entry name" value="zf-CCHC_2"/>
    <property type="match status" value="1"/>
</dbReference>
<dbReference type="Gene3D" id="4.10.60.10">
    <property type="entry name" value="Zinc finger, CCHC-type"/>
    <property type="match status" value="2"/>
</dbReference>
<evidence type="ECO:0000256" key="2">
    <source>
        <dbReference type="ARBA" id="ARBA00022771"/>
    </source>
</evidence>
<dbReference type="AlphaFoldDB" id="A0A835HC33"/>
<dbReference type="Pfam" id="PF00098">
    <property type="entry name" value="zf-CCHC"/>
    <property type="match status" value="2"/>
</dbReference>
<dbReference type="PROSITE" id="PS50158">
    <property type="entry name" value="ZF_CCHC"/>
    <property type="match status" value="3"/>
</dbReference>
<feature type="domain" description="CCHC-type" evidence="5">
    <location>
        <begin position="46"/>
        <end position="61"/>
    </location>
</feature>
<keyword evidence="7" id="KW-1185">Reference proteome</keyword>
<protein>
    <recommendedName>
        <fullName evidence="5">CCHC-type domain-containing protein</fullName>
    </recommendedName>
</protein>
<feature type="domain" description="CCHC-type" evidence="5">
    <location>
        <begin position="97"/>
        <end position="112"/>
    </location>
</feature>
<dbReference type="PANTHER" id="PTHR47103">
    <property type="entry name" value="DNA-BINDING PROTEIN"/>
    <property type="match status" value="1"/>
</dbReference>
<dbReference type="PANTHER" id="PTHR47103:SF5">
    <property type="entry name" value="DNA-BINDING PROTEIN HEXBP-LIKE"/>
    <property type="match status" value="1"/>
</dbReference>
<accession>A0A835HC33</accession>
<organism evidence="6 7">
    <name type="scientific">Coptis chinensis</name>
    <dbReference type="NCBI Taxonomy" id="261450"/>
    <lineage>
        <taxon>Eukaryota</taxon>
        <taxon>Viridiplantae</taxon>
        <taxon>Streptophyta</taxon>
        <taxon>Embryophyta</taxon>
        <taxon>Tracheophyta</taxon>
        <taxon>Spermatophyta</taxon>
        <taxon>Magnoliopsida</taxon>
        <taxon>Ranunculales</taxon>
        <taxon>Ranunculaceae</taxon>
        <taxon>Coptidoideae</taxon>
        <taxon>Coptis</taxon>
    </lineage>
</organism>
<dbReference type="InterPro" id="IPR025829">
    <property type="entry name" value="Zn_knuckle_CX2CX3GHX4C"/>
</dbReference>
<dbReference type="EMBL" id="JADFTS010000007">
    <property type="protein sequence ID" value="KAF9596325.1"/>
    <property type="molecule type" value="Genomic_DNA"/>
</dbReference>
<keyword evidence="2 4" id="KW-0863">Zinc-finger</keyword>
<feature type="domain" description="CCHC-type" evidence="5">
    <location>
        <begin position="5"/>
        <end position="20"/>
    </location>
</feature>
<keyword evidence="3" id="KW-0862">Zinc</keyword>
<dbReference type="GO" id="GO:0003676">
    <property type="term" value="F:nucleic acid binding"/>
    <property type="evidence" value="ECO:0007669"/>
    <property type="project" value="InterPro"/>
</dbReference>
<dbReference type="SUPFAM" id="SSF57756">
    <property type="entry name" value="Retrovirus zinc finger-like domains"/>
    <property type="match status" value="3"/>
</dbReference>
<dbReference type="InterPro" id="IPR001878">
    <property type="entry name" value="Znf_CCHC"/>
</dbReference>
<dbReference type="Proteomes" id="UP000631114">
    <property type="component" value="Unassembled WGS sequence"/>
</dbReference>
<dbReference type="OrthoDB" id="3863715at2759"/>
<evidence type="ECO:0000313" key="7">
    <source>
        <dbReference type="Proteomes" id="UP000631114"/>
    </source>
</evidence>
<evidence type="ECO:0000256" key="1">
    <source>
        <dbReference type="ARBA" id="ARBA00022723"/>
    </source>
</evidence>